<evidence type="ECO:0000313" key="1">
    <source>
        <dbReference type="EMBL" id="EER03923.1"/>
    </source>
</evidence>
<evidence type="ECO:0000313" key="2">
    <source>
        <dbReference type="Proteomes" id="UP000007800"/>
    </source>
</evidence>
<keyword evidence="2" id="KW-1185">Reference proteome</keyword>
<dbReference type="Proteomes" id="UP000007800">
    <property type="component" value="Unassembled WGS sequence"/>
</dbReference>
<dbReference type="GeneID" id="9044672"/>
<gene>
    <name evidence="1" type="ORF">Pmar_PMAR017337</name>
</gene>
<sequence length="18" mass="1997">EAYVMPFGRQGISSRQGN</sequence>
<reference evidence="1 2" key="1">
    <citation type="submission" date="2008-07" db="EMBL/GenBank/DDBJ databases">
        <authorList>
            <person name="El-Sayed N."/>
            <person name="Caler E."/>
            <person name="Inman J."/>
            <person name="Amedeo P."/>
            <person name="Hass B."/>
            <person name="Wortman J."/>
        </authorList>
    </citation>
    <scope>NUCLEOTIDE SEQUENCE [LARGE SCALE GENOMIC DNA]</scope>
    <source>
        <strain evidence="2">ATCC 50983 / TXsc</strain>
    </source>
</reference>
<dbReference type="InParanoid" id="C5LHB4"/>
<dbReference type="EMBL" id="GG682011">
    <property type="protein sequence ID" value="EER03923.1"/>
    <property type="molecule type" value="Genomic_DNA"/>
</dbReference>
<feature type="non-terminal residue" evidence="1">
    <location>
        <position position="1"/>
    </location>
</feature>
<name>C5LHB4_PERM5</name>
<organism evidence="2">
    <name type="scientific">Perkinsus marinus (strain ATCC 50983 / TXsc)</name>
    <dbReference type="NCBI Taxonomy" id="423536"/>
    <lineage>
        <taxon>Eukaryota</taxon>
        <taxon>Sar</taxon>
        <taxon>Alveolata</taxon>
        <taxon>Perkinsozoa</taxon>
        <taxon>Perkinsea</taxon>
        <taxon>Perkinsida</taxon>
        <taxon>Perkinsidae</taxon>
        <taxon>Perkinsus</taxon>
    </lineage>
</organism>
<dbReference type="RefSeq" id="XP_002772107.1">
    <property type="nucleotide sequence ID" value="XM_002772061.1"/>
</dbReference>
<feature type="non-terminal residue" evidence="1">
    <location>
        <position position="18"/>
    </location>
</feature>
<dbReference type="AlphaFoldDB" id="C5LHB4"/>
<accession>C5LHB4</accession>
<proteinExistence type="predicted"/>
<protein>
    <submittedName>
        <fullName evidence="1">Uncharacterized protein</fullName>
    </submittedName>
</protein>